<comment type="caution">
    <text evidence="1">The sequence shown here is derived from an EMBL/GenBank/DDBJ whole genome shotgun (WGS) entry which is preliminary data.</text>
</comment>
<evidence type="ECO:0000313" key="1">
    <source>
        <dbReference type="EMBL" id="KKK75712.1"/>
    </source>
</evidence>
<gene>
    <name evidence="2" type="ORF">LCGC14_2406140</name>
    <name evidence="1" type="ORF">LCGC14_2870980</name>
</gene>
<sequence length="75" mass="8602">MNKVNKEDFKSAYCQSGYDYEAYSQALEVEIQALTNYTAHKPYCKIVVLDYNIEKGIINCTCELDELLTPEGRVL</sequence>
<proteinExistence type="predicted"/>
<name>A0A0F8Y2S7_9ZZZZ</name>
<reference evidence="1" key="1">
    <citation type="journal article" date="2015" name="Nature">
        <title>Complex archaea that bridge the gap between prokaryotes and eukaryotes.</title>
        <authorList>
            <person name="Spang A."/>
            <person name="Saw J.H."/>
            <person name="Jorgensen S.L."/>
            <person name="Zaremba-Niedzwiedzka K."/>
            <person name="Martijn J."/>
            <person name="Lind A.E."/>
            <person name="van Eijk R."/>
            <person name="Schleper C."/>
            <person name="Guy L."/>
            <person name="Ettema T.J."/>
        </authorList>
    </citation>
    <scope>NUCLEOTIDE SEQUENCE</scope>
</reference>
<protein>
    <submittedName>
        <fullName evidence="1">Uncharacterized protein</fullName>
    </submittedName>
</protein>
<dbReference type="EMBL" id="LAZR01055738">
    <property type="protein sequence ID" value="KKK75712.1"/>
    <property type="molecule type" value="Genomic_DNA"/>
</dbReference>
<dbReference type="EMBL" id="LAZR01036245">
    <property type="protein sequence ID" value="KKL25357.1"/>
    <property type="molecule type" value="Genomic_DNA"/>
</dbReference>
<evidence type="ECO:0000313" key="2">
    <source>
        <dbReference type="EMBL" id="KKL25357.1"/>
    </source>
</evidence>
<organism evidence="1">
    <name type="scientific">marine sediment metagenome</name>
    <dbReference type="NCBI Taxonomy" id="412755"/>
    <lineage>
        <taxon>unclassified sequences</taxon>
        <taxon>metagenomes</taxon>
        <taxon>ecological metagenomes</taxon>
    </lineage>
</organism>
<accession>A0A0F8Y2S7</accession>
<dbReference type="AlphaFoldDB" id="A0A0F8Y2S7"/>